<dbReference type="STRING" id="869279.SE15_12005"/>
<protein>
    <recommendedName>
        <fullName evidence="1">SnoaL-like domain-containing protein</fullName>
    </recommendedName>
</protein>
<evidence type="ECO:0000259" key="1">
    <source>
        <dbReference type="Pfam" id="PF12680"/>
    </source>
</evidence>
<organism evidence="2 3">
    <name type="scientific">Thermanaerothrix daxensis</name>
    <dbReference type="NCBI Taxonomy" id="869279"/>
    <lineage>
        <taxon>Bacteria</taxon>
        <taxon>Bacillati</taxon>
        <taxon>Chloroflexota</taxon>
        <taxon>Anaerolineae</taxon>
        <taxon>Anaerolineales</taxon>
        <taxon>Anaerolineaceae</taxon>
        <taxon>Thermanaerothrix</taxon>
    </lineage>
</organism>
<feature type="domain" description="SnoaL-like" evidence="1">
    <location>
        <begin position="262"/>
        <end position="358"/>
    </location>
</feature>
<proteinExistence type="predicted"/>
<dbReference type="SUPFAM" id="SSF51445">
    <property type="entry name" value="(Trans)glycosidases"/>
    <property type="match status" value="1"/>
</dbReference>
<keyword evidence="3" id="KW-1185">Reference proteome</keyword>
<sequence>MSLQGKGFFIWKIRDCESGNPQAIASLAQSSGYTHILIKVADGPYVYNINTTTGADLVPPALQALRSRGIKVWGWHYVYGSNPVGEANIAIQRIQNLGLEGYVIDAEAEFKQPGRETAARTLMSRLRNAFPTLPIALSSYRFPSYHRSFPWQTFLEYCDYNMPQVYWEQAHNPDAQLRRCVSEFQALSPVRPIIPTGPAYKVNGWAPTPADIVTFLDTARALNLSAANFFSWDECRRDLPTIWNTIAAYTWNIQPPPPDIAQQFITALNSGNPDTVVALYHPDAVHVTAARTIQGSQAIRAWYTNLLRQLLPQATFTLTSLSGSGNSRHFTWTAQSSQGNVRNGSDTLGIFDGKIAYHYTSFSIT</sequence>
<dbReference type="InterPro" id="IPR017853">
    <property type="entry name" value="GH"/>
</dbReference>
<dbReference type="Gene3D" id="3.10.450.50">
    <property type="match status" value="1"/>
</dbReference>
<name>A0A0N8GQ58_9CHLR</name>
<dbReference type="EMBL" id="LGKO01000005">
    <property type="protein sequence ID" value="KPL82778.1"/>
    <property type="molecule type" value="Genomic_DNA"/>
</dbReference>
<dbReference type="InterPro" id="IPR032710">
    <property type="entry name" value="NTF2-like_dom_sf"/>
</dbReference>
<dbReference type="InterPro" id="IPR037401">
    <property type="entry name" value="SnoaL-like"/>
</dbReference>
<dbReference type="AlphaFoldDB" id="A0A0N8GQ58"/>
<evidence type="ECO:0000313" key="2">
    <source>
        <dbReference type="EMBL" id="KPL82778.1"/>
    </source>
</evidence>
<accession>A0A0N8GQ58</accession>
<dbReference type="RefSeq" id="WP_054522327.1">
    <property type="nucleotide sequence ID" value="NZ_LGKO01000005.1"/>
</dbReference>
<evidence type="ECO:0000313" key="3">
    <source>
        <dbReference type="Proteomes" id="UP000050544"/>
    </source>
</evidence>
<dbReference type="Pfam" id="PF12680">
    <property type="entry name" value="SnoaL_2"/>
    <property type="match status" value="1"/>
</dbReference>
<dbReference type="SUPFAM" id="SSF54427">
    <property type="entry name" value="NTF2-like"/>
    <property type="match status" value="1"/>
</dbReference>
<reference evidence="2 3" key="1">
    <citation type="submission" date="2015-07" db="EMBL/GenBank/DDBJ databases">
        <title>Whole genome sequence of Thermanaerothrix daxensis DSM 23592.</title>
        <authorList>
            <person name="Hemp J."/>
            <person name="Ward L.M."/>
            <person name="Pace L.A."/>
            <person name="Fischer W.W."/>
        </authorList>
    </citation>
    <scope>NUCLEOTIDE SEQUENCE [LARGE SCALE GENOMIC DNA]</scope>
    <source>
        <strain evidence="2 3">GNS-1</strain>
    </source>
</reference>
<dbReference type="Proteomes" id="UP000050544">
    <property type="component" value="Unassembled WGS sequence"/>
</dbReference>
<comment type="caution">
    <text evidence="2">The sequence shown here is derived from an EMBL/GenBank/DDBJ whole genome shotgun (WGS) entry which is preliminary data.</text>
</comment>
<gene>
    <name evidence="2" type="ORF">SE15_12005</name>
</gene>
<dbReference type="OrthoDB" id="1877836at2"/>